<keyword evidence="5 6" id="KW-0472">Membrane</keyword>
<dbReference type="KEGG" id="ehx:EMIHUDRAFT_368244"/>
<evidence type="ECO:0000256" key="2">
    <source>
        <dbReference type="ARBA" id="ARBA00009457"/>
    </source>
</evidence>
<evidence type="ECO:0000313" key="10">
    <source>
        <dbReference type="Proteomes" id="UP000013827"/>
    </source>
</evidence>
<sequence length="463" mass="49313">MPILRAGSKVGTRSADARSKRPTDSALKQQRLWSWRPVLSPRVAIATFLAFGVAFIAIGIPVLISAAGVVEVTSVDYADSSVCSSNPCEFELEVTERLVAPVYMYYRLTNYYQNHRLYVRDRDDPQLIGQSGLDQSLLPGCTAATSTQGSEAEFRRLVNGETAGEGGFGWSGVDAMENVISPCGRVASSVFNDTLTLLKPGGTEVSQSSKGIAWATDVEFKFHNAADGSTGTNFAQFAFERNQPCAEFGEGVPTTLSGPVKLDADGRYNGMLPADWIDECVAKNADAERAPGGAGANIGWCFPGSGMCVEDEHFIVWMRTAGQANFRKLYATIDEDLEPGTYTVRVSNGVDAGGGYKKYSYDKAPTASCDSLTAPAEQAPEEPCVIEEAMEGLYNTSVFGGTKKVVLSELMWLGGKNTVLGVAFVAAGALWLALGAAFLIKDRLSPRPLGSAPFLAPPPSASA</sequence>
<dbReference type="RefSeq" id="XP_005775704.1">
    <property type="nucleotide sequence ID" value="XM_005775647.1"/>
</dbReference>
<dbReference type="InterPro" id="IPR005045">
    <property type="entry name" value="CDC50/LEM3_fam"/>
</dbReference>
<dbReference type="PANTHER" id="PTHR10926">
    <property type="entry name" value="CELL CYCLE CONTROL PROTEIN 50"/>
    <property type="match status" value="1"/>
</dbReference>
<dbReference type="PIRSF" id="PIRSF015840">
    <property type="entry name" value="DUF284_TM_euk"/>
    <property type="match status" value="1"/>
</dbReference>
<dbReference type="KEGG" id="ehx:EMIHUDRAFT_368295"/>
<dbReference type="RefSeq" id="XP_005775065.1">
    <property type="nucleotide sequence ID" value="XM_005775008.1"/>
</dbReference>
<evidence type="ECO:0000256" key="8">
    <source>
        <dbReference type="SAM" id="Phobius"/>
    </source>
</evidence>
<keyword evidence="3 8" id="KW-0812">Transmembrane</keyword>
<dbReference type="eggNOG" id="KOG2952">
    <property type="taxonomic scope" value="Eukaryota"/>
</dbReference>
<feature type="region of interest" description="Disordered" evidence="7">
    <location>
        <begin position="1"/>
        <end position="23"/>
    </location>
</feature>
<dbReference type="PaxDb" id="2903-EOD22636"/>
<dbReference type="GO" id="GO:0005783">
    <property type="term" value="C:endoplasmic reticulum"/>
    <property type="evidence" value="ECO:0007669"/>
    <property type="project" value="TreeGrafter"/>
</dbReference>
<name>A0A0D3JGK1_EMIH1</name>
<protein>
    <recommendedName>
        <fullName evidence="11">Cell cycle control protein</fullName>
    </recommendedName>
</protein>
<comment type="similarity">
    <text evidence="2 6">Belongs to the CDC50/LEM3 family.</text>
</comment>
<evidence type="ECO:0000256" key="1">
    <source>
        <dbReference type="ARBA" id="ARBA00004141"/>
    </source>
</evidence>
<dbReference type="STRING" id="2903.R1E973"/>
<evidence type="ECO:0000256" key="7">
    <source>
        <dbReference type="SAM" id="MobiDB-lite"/>
    </source>
</evidence>
<evidence type="ECO:0000256" key="6">
    <source>
        <dbReference type="PIRNR" id="PIRNR015840"/>
    </source>
</evidence>
<evidence type="ECO:0000256" key="5">
    <source>
        <dbReference type="ARBA" id="ARBA00023136"/>
    </source>
</evidence>
<dbReference type="GO" id="GO:0005794">
    <property type="term" value="C:Golgi apparatus"/>
    <property type="evidence" value="ECO:0007669"/>
    <property type="project" value="TreeGrafter"/>
</dbReference>
<comment type="subcellular location">
    <subcellularLocation>
        <location evidence="1">Membrane</location>
        <topology evidence="1">Multi-pass membrane protein</topology>
    </subcellularLocation>
</comment>
<dbReference type="GO" id="GO:0005886">
    <property type="term" value="C:plasma membrane"/>
    <property type="evidence" value="ECO:0007669"/>
    <property type="project" value="TreeGrafter"/>
</dbReference>
<dbReference type="EnsemblProtists" id="EOD22636">
    <property type="protein sequence ID" value="EOD22636"/>
    <property type="gene ID" value="EMIHUDRAFT_368295"/>
</dbReference>
<dbReference type="OMA" id="IPWSMFN"/>
<feature type="transmembrane region" description="Helical" evidence="8">
    <location>
        <begin position="43"/>
        <end position="64"/>
    </location>
</feature>
<accession>A0A0D3JGK1</accession>
<organism evidence="9 10">
    <name type="scientific">Emiliania huxleyi (strain CCMP1516)</name>
    <dbReference type="NCBI Taxonomy" id="280463"/>
    <lineage>
        <taxon>Eukaryota</taxon>
        <taxon>Haptista</taxon>
        <taxon>Haptophyta</taxon>
        <taxon>Prymnesiophyceae</taxon>
        <taxon>Isochrysidales</taxon>
        <taxon>Noelaerhabdaceae</taxon>
        <taxon>Emiliania</taxon>
    </lineage>
</organism>
<feature type="transmembrane region" description="Helical" evidence="8">
    <location>
        <begin position="419"/>
        <end position="440"/>
    </location>
</feature>
<evidence type="ECO:0000313" key="9">
    <source>
        <dbReference type="EnsemblProtists" id="EOD22636"/>
    </source>
</evidence>
<dbReference type="HOGENOM" id="CLU_025025_1_0_1"/>
<dbReference type="AlphaFoldDB" id="A0A0D3JGK1"/>
<dbReference type="Pfam" id="PF03381">
    <property type="entry name" value="CDC50"/>
    <property type="match status" value="2"/>
</dbReference>
<dbReference type="GeneID" id="17268183"/>
<evidence type="ECO:0008006" key="11">
    <source>
        <dbReference type="Google" id="ProtNLM"/>
    </source>
</evidence>
<reference evidence="9" key="2">
    <citation type="submission" date="2024-10" db="UniProtKB">
        <authorList>
            <consortium name="EnsemblProtists"/>
        </authorList>
    </citation>
    <scope>IDENTIFICATION</scope>
</reference>
<reference evidence="10" key="1">
    <citation type="journal article" date="2013" name="Nature">
        <title>Pan genome of the phytoplankton Emiliania underpins its global distribution.</title>
        <authorList>
            <person name="Read B.A."/>
            <person name="Kegel J."/>
            <person name="Klute M.J."/>
            <person name="Kuo A."/>
            <person name="Lefebvre S.C."/>
            <person name="Maumus F."/>
            <person name="Mayer C."/>
            <person name="Miller J."/>
            <person name="Monier A."/>
            <person name="Salamov A."/>
            <person name="Young J."/>
            <person name="Aguilar M."/>
            <person name="Claverie J.M."/>
            <person name="Frickenhaus S."/>
            <person name="Gonzalez K."/>
            <person name="Herman E.K."/>
            <person name="Lin Y.C."/>
            <person name="Napier J."/>
            <person name="Ogata H."/>
            <person name="Sarno A.F."/>
            <person name="Shmutz J."/>
            <person name="Schroeder D."/>
            <person name="de Vargas C."/>
            <person name="Verret F."/>
            <person name="von Dassow P."/>
            <person name="Valentin K."/>
            <person name="Van de Peer Y."/>
            <person name="Wheeler G."/>
            <person name="Dacks J.B."/>
            <person name="Delwiche C.F."/>
            <person name="Dyhrman S.T."/>
            <person name="Glockner G."/>
            <person name="John U."/>
            <person name="Richards T."/>
            <person name="Worden A.Z."/>
            <person name="Zhang X."/>
            <person name="Grigoriev I.V."/>
            <person name="Allen A.E."/>
            <person name="Bidle K."/>
            <person name="Borodovsky M."/>
            <person name="Bowler C."/>
            <person name="Brownlee C."/>
            <person name="Cock J.M."/>
            <person name="Elias M."/>
            <person name="Gladyshev V.N."/>
            <person name="Groth M."/>
            <person name="Guda C."/>
            <person name="Hadaegh A."/>
            <person name="Iglesias-Rodriguez M.D."/>
            <person name="Jenkins J."/>
            <person name="Jones B.M."/>
            <person name="Lawson T."/>
            <person name="Leese F."/>
            <person name="Lindquist E."/>
            <person name="Lobanov A."/>
            <person name="Lomsadze A."/>
            <person name="Malik S.B."/>
            <person name="Marsh M.E."/>
            <person name="Mackinder L."/>
            <person name="Mock T."/>
            <person name="Mueller-Roeber B."/>
            <person name="Pagarete A."/>
            <person name="Parker M."/>
            <person name="Probert I."/>
            <person name="Quesneville H."/>
            <person name="Raines C."/>
            <person name="Rensing S.A."/>
            <person name="Riano-Pachon D.M."/>
            <person name="Richier S."/>
            <person name="Rokitta S."/>
            <person name="Shiraiwa Y."/>
            <person name="Soanes D.M."/>
            <person name="van der Giezen M."/>
            <person name="Wahlund T.M."/>
            <person name="Williams B."/>
            <person name="Wilson W."/>
            <person name="Wolfe G."/>
            <person name="Wurch L.L."/>
        </authorList>
    </citation>
    <scope>NUCLEOTIDE SEQUENCE</scope>
</reference>
<dbReference type="PANTHER" id="PTHR10926:SF0">
    <property type="entry name" value="CDC50, ISOFORM A"/>
    <property type="match status" value="1"/>
</dbReference>
<dbReference type="EnsemblProtists" id="EOD23275">
    <property type="protein sequence ID" value="EOD23275"/>
    <property type="gene ID" value="EMIHUDRAFT_368244"/>
</dbReference>
<proteinExistence type="inferred from homology"/>
<evidence type="ECO:0000256" key="4">
    <source>
        <dbReference type="ARBA" id="ARBA00022989"/>
    </source>
</evidence>
<keyword evidence="10" id="KW-1185">Reference proteome</keyword>
<dbReference type="Proteomes" id="UP000013827">
    <property type="component" value="Unassembled WGS sequence"/>
</dbReference>
<keyword evidence="4 8" id="KW-1133">Transmembrane helix</keyword>
<evidence type="ECO:0000256" key="3">
    <source>
        <dbReference type="ARBA" id="ARBA00022692"/>
    </source>
</evidence>
<dbReference type="GeneID" id="17268820"/>